<evidence type="ECO:0000313" key="20">
    <source>
        <dbReference type="EMBL" id="BET44729.1"/>
    </source>
</evidence>
<dbReference type="InterPro" id="IPR013520">
    <property type="entry name" value="Ribonucl_H"/>
</dbReference>
<keyword evidence="9 18" id="KW-0378">Hydrolase</keyword>
<sequence length="245" mass="28207">MINTTIHRQIALDTETTGINKIGLHYEGHNIIEIAAIEIINRKLTGVNFHVYINPNRTIDDEAFKIHGINNNFLKNKPTFATIANSFLKFIENTELIIHNASFDIGFIDYELSKLHYNFASITQKCKIIDTLILARKLFPGKRNNLNALCERLHINNSQRTLHNALLDAQLLAKVYLAMTGGQIFFDFSSHLTFHKNKTKNFKKLTRSMSLKILKANDDEIIQHKKILNIIEQKIGKKTLWNLIK</sequence>
<keyword evidence="6 18" id="KW-0235">DNA replication</keyword>
<protein>
    <recommendedName>
        <fullName evidence="3 18">DNA polymerase III subunit epsilon</fullName>
        <ecNumber evidence="2 18">2.7.7.7</ecNumber>
    </recommendedName>
</protein>
<evidence type="ECO:0000256" key="6">
    <source>
        <dbReference type="ARBA" id="ARBA00022705"/>
    </source>
</evidence>
<dbReference type="GO" id="GO:0045004">
    <property type="term" value="P:DNA replication proofreading"/>
    <property type="evidence" value="ECO:0007669"/>
    <property type="project" value="TreeGrafter"/>
</dbReference>
<feature type="domain" description="Exonuclease" evidence="19">
    <location>
        <begin position="8"/>
        <end position="185"/>
    </location>
</feature>
<keyword evidence="13 17" id="KW-0464">Manganese</keyword>
<feature type="active site" description="Proton acceptor" evidence="15">
    <location>
        <position position="163"/>
    </location>
</feature>
<reference evidence="20" key="2">
    <citation type="submission" date="2023-10" db="EMBL/GenBank/DDBJ databases">
        <authorList>
            <person name="Koga R."/>
            <person name="Fukatsu T."/>
        </authorList>
    </citation>
    <scope>NUCLEOTIDE SEQUENCE</scope>
    <source>
        <strain evidence="20">Kw-01</strain>
    </source>
</reference>
<evidence type="ECO:0000256" key="4">
    <source>
        <dbReference type="ARBA" id="ARBA00022679"/>
    </source>
</evidence>
<keyword evidence="8 17" id="KW-0479">Metal-binding</keyword>
<dbReference type="InterPro" id="IPR006054">
    <property type="entry name" value="DnaQ"/>
</dbReference>
<evidence type="ECO:0000256" key="18">
    <source>
        <dbReference type="RuleBase" id="RU364087"/>
    </source>
</evidence>
<dbReference type="FunFam" id="3.30.420.10:FF:000012">
    <property type="entry name" value="DNA polymerase III subunit epsilon"/>
    <property type="match status" value="1"/>
</dbReference>
<dbReference type="EMBL" id="AP028961">
    <property type="protein sequence ID" value="BET44729.1"/>
    <property type="molecule type" value="Genomic_DNA"/>
</dbReference>
<evidence type="ECO:0000256" key="9">
    <source>
        <dbReference type="ARBA" id="ARBA00022801"/>
    </source>
</evidence>
<comment type="subunit">
    <text evidence="18">The DNA polymerase holoenzyme is a complex that contains 10 different types of subunits. These subunits are organized into 3 functionally essential subassemblies: the pol III core, the beta sliding clamp processivity factor and the clamp-loading complex. The pol III core (subunits alpha,epsilon and theta) contains the polymerase and the 3'-5' exonuclease proofreading activities. The polymerase is tethered to the template via the sliding clamp processivity factor. The clamp-loading complex assembles the beta processivity factor onto the primer template and plays a central role in the organization and communication at the replication fork. This complex contains delta, delta', psi and chi, and copies of either or both of two different DnaX proteins, gamma and tau.</text>
</comment>
<dbReference type="GO" id="GO:0008408">
    <property type="term" value="F:3'-5' exonuclease activity"/>
    <property type="evidence" value="ECO:0007669"/>
    <property type="project" value="TreeGrafter"/>
</dbReference>
<dbReference type="NCBIfam" id="TIGR01406">
    <property type="entry name" value="dnaQ_proteo"/>
    <property type="match status" value="1"/>
</dbReference>
<comment type="cofactor">
    <cofactor evidence="1 18">
        <name>Mn(2+)</name>
        <dbReference type="ChEBI" id="CHEBI:29035"/>
    </cofactor>
</comment>
<dbReference type="Pfam" id="PF00929">
    <property type="entry name" value="RNase_T"/>
    <property type="match status" value="1"/>
</dbReference>
<evidence type="ECO:0000256" key="11">
    <source>
        <dbReference type="ARBA" id="ARBA00022842"/>
    </source>
</evidence>
<dbReference type="InterPro" id="IPR036397">
    <property type="entry name" value="RNaseH_sf"/>
</dbReference>
<keyword evidence="10 18" id="KW-0269">Exonuclease</keyword>
<feature type="binding site" evidence="16">
    <location>
        <position position="168"/>
    </location>
    <ligand>
        <name>substrate</name>
    </ligand>
</feature>
<dbReference type="InterPro" id="IPR006309">
    <property type="entry name" value="DnaQ_proteo"/>
</dbReference>
<keyword evidence="5 18" id="KW-0548">Nucleotidyltransferase</keyword>
<feature type="binding site" evidence="17">
    <location>
        <position position="13"/>
    </location>
    <ligand>
        <name>a divalent metal cation</name>
        <dbReference type="ChEBI" id="CHEBI:60240"/>
        <label>1</label>
        <note>catalytic</note>
    </ligand>
</feature>
<evidence type="ECO:0000256" key="17">
    <source>
        <dbReference type="PIRSR" id="PIRSR606309-3"/>
    </source>
</evidence>
<reference evidence="20" key="1">
    <citation type="journal article" date="2023" name="Front. Microbiol.">
        <title>Genome analysis of Candidatus Aschnera chinzeii, the bacterial endosymbiont of the blood-sucking bat fly Penicillidia jenynsii (Insecta: Diptera: Nycteribiidae).</title>
        <authorList>
            <person name="Koga R."/>
            <person name="Moriyama M."/>
            <person name="Nozaki T."/>
            <person name="Fukatsu T."/>
        </authorList>
    </citation>
    <scope>NUCLEOTIDE SEQUENCE</scope>
    <source>
        <strain evidence="20">Kw-01</strain>
    </source>
</reference>
<feature type="binding site" evidence="16">
    <location>
        <position position="62"/>
    </location>
    <ligand>
        <name>substrate</name>
    </ligand>
</feature>
<evidence type="ECO:0000256" key="2">
    <source>
        <dbReference type="ARBA" id="ARBA00012417"/>
    </source>
</evidence>
<evidence type="ECO:0000256" key="1">
    <source>
        <dbReference type="ARBA" id="ARBA00001936"/>
    </source>
</evidence>
<dbReference type="PANTHER" id="PTHR30231:SF41">
    <property type="entry name" value="DNA POLYMERASE III SUBUNIT EPSILON"/>
    <property type="match status" value="1"/>
</dbReference>
<proteinExistence type="predicted"/>
<evidence type="ECO:0000256" key="3">
    <source>
        <dbReference type="ARBA" id="ARBA00020352"/>
    </source>
</evidence>
<comment type="cofactor">
    <cofactor evidence="17">
        <name>Mg(2+)</name>
        <dbReference type="ChEBI" id="CHEBI:18420"/>
    </cofactor>
    <cofactor evidence="17">
        <name>Mn(2+)</name>
        <dbReference type="ChEBI" id="CHEBI:29035"/>
    </cofactor>
    <text evidence="17">Binds 2 divalent metal cations. Magnesium or manganese.</text>
</comment>
<dbReference type="PANTHER" id="PTHR30231">
    <property type="entry name" value="DNA POLYMERASE III SUBUNIT EPSILON"/>
    <property type="match status" value="1"/>
</dbReference>
<dbReference type="GO" id="GO:0046872">
    <property type="term" value="F:metal ion binding"/>
    <property type="evidence" value="ECO:0007669"/>
    <property type="project" value="UniProtKB-KW"/>
</dbReference>
<dbReference type="GO" id="GO:0005829">
    <property type="term" value="C:cytosol"/>
    <property type="evidence" value="ECO:0007669"/>
    <property type="project" value="TreeGrafter"/>
</dbReference>
<dbReference type="CDD" id="cd06131">
    <property type="entry name" value="DNA_pol_III_epsilon_Ecoli_like"/>
    <property type="match status" value="1"/>
</dbReference>
<dbReference type="Gene3D" id="3.30.420.10">
    <property type="entry name" value="Ribonuclease H-like superfamily/Ribonuclease H"/>
    <property type="match status" value="1"/>
</dbReference>
<dbReference type="NCBIfam" id="NF004316">
    <property type="entry name" value="PRK05711.1"/>
    <property type="match status" value="1"/>
</dbReference>
<comment type="catalytic activity">
    <reaction evidence="14 18">
        <text>DNA(n) + a 2'-deoxyribonucleoside 5'-triphosphate = DNA(n+1) + diphosphate</text>
        <dbReference type="Rhea" id="RHEA:22508"/>
        <dbReference type="Rhea" id="RHEA-COMP:17339"/>
        <dbReference type="Rhea" id="RHEA-COMP:17340"/>
        <dbReference type="ChEBI" id="CHEBI:33019"/>
        <dbReference type="ChEBI" id="CHEBI:61560"/>
        <dbReference type="ChEBI" id="CHEBI:173112"/>
        <dbReference type="EC" id="2.7.7.7"/>
    </reaction>
</comment>
<accession>A0AAT9G4U4</accession>
<name>A0AAT9G4U4_9ENTR</name>
<keyword evidence="7 18" id="KW-0540">Nuclease</keyword>
<evidence type="ECO:0000256" key="7">
    <source>
        <dbReference type="ARBA" id="ARBA00022722"/>
    </source>
</evidence>
<evidence type="ECO:0000256" key="12">
    <source>
        <dbReference type="ARBA" id="ARBA00022932"/>
    </source>
</evidence>
<dbReference type="EC" id="2.7.7.7" evidence="2 18"/>
<dbReference type="SMART" id="SM00479">
    <property type="entry name" value="EXOIII"/>
    <property type="match status" value="1"/>
</dbReference>
<dbReference type="SUPFAM" id="SSF53098">
    <property type="entry name" value="Ribonuclease H-like"/>
    <property type="match status" value="1"/>
</dbReference>
<feature type="binding site" evidence="16">
    <location>
        <position position="13"/>
    </location>
    <ligand>
        <name>substrate</name>
    </ligand>
</feature>
<comment type="function">
    <text evidence="18">DNA polymerase III is a complex, multichain enzyme responsible for most of the replicative synthesis in bacteria. The epsilon subunit contain the editing function and is a proofreading 3'-5' exonuclease.</text>
</comment>
<evidence type="ECO:0000259" key="19">
    <source>
        <dbReference type="SMART" id="SM00479"/>
    </source>
</evidence>
<evidence type="ECO:0000256" key="16">
    <source>
        <dbReference type="PIRSR" id="PIRSR606309-2"/>
    </source>
</evidence>
<dbReference type="GO" id="GO:0003677">
    <property type="term" value="F:DNA binding"/>
    <property type="evidence" value="ECO:0007669"/>
    <property type="project" value="InterPro"/>
</dbReference>
<dbReference type="GO" id="GO:0003887">
    <property type="term" value="F:DNA-directed DNA polymerase activity"/>
    <property type="evidence" value="ECO:0007669"/>
    <property type="project" value="UniProtKB-KW"/>
</dbReference>
<evidence type="ECO:0000256" key="13">
    <source>
        <dbReference type="ARBA" id="ARBA00023211"/>
    </source>
</evidence>
<keyword evidence="4 18" id="KW-0808">Transferase</keyword>
<feature type="binding site" evidence="16">
    <location>
        <position position="67"/>
    </location>
    <ligand>
        <name>substrate</name>
    </ligand>
</feature>
<evidence type="ECO:0000256" key="8">
    <source>
        <dbReference type="ARBA" id="ARBA00022723"/>
    </source>
</evidence>
<keyword evidence="11 17" id="KW-0460">Magnesium</keyword>
<keyword evidence="12 18" id="KW-0239">DNA-directed DNA polymerase</keyword>
<dbReference type="InterPro" id="IPR012337">
    <property type="entry name" value="RNaseH-like_sf"/>
</dbReference>
<gene>
    <name evidence="18 20" type="primary">dnaQ</name>
    <name evidence="20" type="ORF">ACHINZ_4010</name>
</gene>
<evidence type="ECO:0000256" key="14">
    <source>
        <dbReference type="ARBA" id="ARBA00049244"/>
    </source>
</evidence>
<dbReference type="NCBIfam" id="TIGR00573">
    <property type="entry name" value="dnaq"/>
    <property type="match status" value="1"/>
</dbReference>
<evidence type="ECO:0000256" key="10">
    <source>
        <dbReference type="ARBA" id="ARBA00022839"/>
    </source>
</evidence>
<evidence type="ECO:0000256" key="5">
    <source>
        <dbReference type="ARBA" id="ARBA00022695"/>
    </source>
</evidence>
<organism evidence="20">
    <name type="scientific">Candidatus Aschnera chinzeii</name>
    <dbReference type="NCBI Taxonomy" id="1485666"/>
    <lineage>
        <taxon>Bacteria</taxon>
        <taxon>Pseudomonadati</taxon>
        <taxon>Pseudomonadota</taxon>
        <taxon>Gammaproteobacteria</taxon>
        <taxon>Enterobacterales</taxon>
        <taxon>Enterobacteriaceae</taxon>
        <taxon>Candidatus Aschnera</taxon>
    </lineage>
</organism>
<evidence type="ECO:0000256" key="15">
    <source>
        <dbReference type="PIRSR" id="PIRSR606309-1"/>
    </source>
</evidence>
<feature type="binding site" evidence="16">
    <location>
        <position position="15"/>
    </location>
    <ligand>
        <name>substrate</name>
    </ligand>
</feature>
<dbReference type="AlphaFoldDB" id="A0AAT9G4U4"/>
<feature type="binding site" evidence="17">
    <location>
        <position position="168"/>
    </location>
    <ligand>
        <name>a divalent metal cation</name>
        <dbReference type="ChEBI" id="CHEBI:60240"/>
        <label>1</label>
        <note>catalytic</note>
    </ligand>
</feature>
<feature type="binding site" evidence="17">
    <location>
        <position position="15"/>
    </location>
    <ligand>
        <name>a divalent metal cation</name>
        <dbReference type="ChEBI" id="CHEBI:60240"/>
        <label>1</label>
        <note>catalytic</note>
    </ligand>
</feature>